<dbReference type="Gene3D" id="3.40.720.10">
    <property type="entry name" value="Alkaline Phosphatase, subunit A"/>
    <property type="match status" value="2"/>
</dbReference>
<protein>
    <recommendedName>
        <fullName evidence="2">phospholipase C</fullName>
        <ecNumber evidence="2">3.1.4.3</ecNumber>
    </recommendedName>
</protein>
<dbReference type="PANTHER" id="PTHR31956">
    <property type="entry name" value="NON-SPECIFIC PHOSPHOLIPASE C4-RELATED"/>
    <property type="match status" value="1"/>
</dbReference>
<dbReference type="Pfam" id="PF04185">
    <property type="entry name" value="Phosphoesterase"/>
    <property type="match status" value="1"/>
</dbReference>
<proteinExistence type="inferred from homology"/>
<dbReference type="GO" id="GO:0034480">
    <property type="term" value="F:phosphatidylcholine phospholipase C activity"/>
    <property type="evidence" value="ECO:0007669"/>
    <property type="project" value="UniProtKB-EC"/>
</dbReference>
<dbReference type="CDD" id="cd16013">
    <property type="entry name" value="AcpA"/>
    <property type="match status" value="1"/>
</dbReference>
<dbReference type="SUPFAM" id="SSF53649">
    <property type="entry name" value="Alkaline phosphatase-like"/>
    <property type="match status" value="1"/>
</dbReference>
<organism evidence="5 6">
    <name type="scientific">Silvibacterium dinghuense</name>
    <dbReference type="NCBI Taxonomy" id="1560006"/>
    <lineage>
        <taxon>Bacteria</taxon>
        <taxon>Pseudomonadati</taxon>
        <taxon>Acidobacteriota</taxon>
        <taxon>Terriglobia</taxon>
        <taxon>Terriglobales</taxon>
        <taxon>Acidobacteriaceae</taxon>
        <taxon>Silvibacterium</taxon>
    </lineage>
</organism>
<evidence type="ECO:0000256" key="2">
    <source>
        <dbReference type="ARBA" id="ARBA00012018"/>
    </source>
</evidence>
<feature type="region of interest" description="Disordered" evidence="4">
    <location>
        <begin position="429"/>
        <end position="449"/>
    </location>
</feature>
<dbReference type="AlphaFoldDB" id="A0A4Q1SK61"/>
<comment type="caution">
    <text evidence="5">The sequence shown here is derived from an EMBL/GenBank/DDBJ whole genome shotgun (WGS) entry which is preliminary data.</text>
</comment>
<dbReference type="PANTHER" id="PTHR31956:SF1">
    <property type="entry name" value="NON-SPECIFIC PHOSPHOLIPASE C1"/>
    <property type="match status" value="1"/>
</dbReference>
<dbReference type="InterPro" id="IPR007312">
    <property type="entry name" value="Phosphoesterase"/>
</dbReference>
<dbReference type="InterPro" id="IPR006311">
    <property type="entry name" value="TAT_signal"/>
</dbReference>
<evidence type="ECO:0000256" key="1">
    <source>
        <dbReference type="ARBA" id="ARBA00009717"/>
    </source>
</evidence>
<dbReference type="RefSeq" id="WP_129207626.1">
    <property type="nucleotide sequence ID" value="NZ_BMGU01000001.1"/>
</dbReference>
<evidence type="ECO:0000313" key="5">
    <source>
        <dbReference type="EMBL" id="RXS97847.1"/>
    </source>
</evidence>
<evidence type="ECO:0000256" key="4">
    <source>
        <dbReference type="SAM" id="MobiDB-lite"/>
    </source>
</evidence>
<accession>A0A4Q1SK61</accession>
<reference evidence="5 6" key="1">
    <citation type="journal article" date="2016" name="Int. J. Syst. Evol. Microbiol.">
        <title>Acidipila dinghuensis sp. nov., an acidobacterium isolated from forest soil.</title>
        <authorList>
            <person name="Jiang Y.W."/>
            <person name="Wang J."/>
            <person name="Chen M.H."/>
            <person name="Lv Y.Y."/>
            <person name="Qiu L.H."/>
        </authorList>
    </citation>
    <scope>NUCLEOTIDE SEQUENCE [LARGE SCALE GENOMIC DNA]</scope>
    <source>
        <strain evidence="5 6">DHOF10</strain>
    </source>
</reference>
<dbReference type="EMBL" id="SDMK01000001">
    <property type="protein sequence ID" value="RXS97847.1"/>
    <property type="molecule type" value="Genomic_DNA"/>
</dbReference>
<keyword evidence="6" id="KW-1185">Reference proteome</keyword>
<comment type="similarity">
    <text evidence="1">Belongs to the bacterial phospholipase C family.</text>
</comment>
<sequence>MSVDRRSFLRSAASLSAAVLASTATDTKAQTDMQAATALLPSPSSSGIEHIVVVMMENRSFDHLLGWMPNANGRQAGLTYLDNNGNPQATHRLNYYVGCEHPDPDHSYAGGRSEYDNGKMDGWLRTSTNDSFCIGYYEEADLPLFGTLARNYTTLNNYFASILSSTFPNRVFQHAAQTDRLSNTLDLSSLPTIWDRLQEAGVSCRYYYSNVPFLALWGLKYAGISSLYAQFLSDATLGNLPAVSFVDPWFTILDDGLGNDDHPHADLRKGEIFLREIVTTLAASPQWKNTVLVINRDEWGGFFDHVVPPRVIAPNTVDTDLVDGKALLGCRVPTLVVSPFTKGNPAKPRINSLLYDHTSVLKMIEWRWGLSPLTSRDASDEVANLALTLNFSSQDTSLPTLPIIAEPPLQPCTLDDIFESLDSTSSTSSAASTTIGSTVSDAAAQVSSPRTVVNTQKAMAVAQSKHNNGEDNETYDFYLLLKSENMQGWTLPANLKEK</sequence>
<name>A0A4Q1SK61_9BACT</name>
<dbReference type="InterPro" id="IPR017850">
    <property type="entry name" value="Alkaline_phosphatase_core_sf"/>
</dbReference>
<keyword evidence="3" id="KW-0378">Hydrolase</keyword>
<dbReference type="OrthoDB" id="980947at2"/>
<gene>
    <name evidence="5" type="ORF">ESZ00_08305</name>
</gene>
<evidence type="ECO:0000313" key="6">
    <source>
        <dbReference type="Proteomes" id="UP000290253"/>
    </source>
</evidence>
<evidence type="ECO:0000256" key="3">
    <source>
        <dbReference type="ARBA" id="ARBA00022801"/>
    </source>
</evidence>
<feature type="compositionally biased region" description="Low complexity" evidence="4">
    <location>
        <begin position="429"/>
        <end position="440"/>
    </location>
</feature>
<dbReference type="Proteomes" id="UP000290253">
    <property type="component" value="Unassembled WGS sequence"/>
</dbReference>
<dbReference type="PROSITE" id="PS51318">
    <property type="entry name" value="TAT"/>
    <property type="match status" value="1"/>
</dbReference>
<dbReference type="EC" id="3.1.4.3" evidence="2"/>